<dbReference type="HOGENOM" id="CLU_011981_0_0_1"/>
<reference evidence="2" key="2">
    <citation type="submission" date="2011-02" db="EMBL/GenBank/DDBJ databases">
        <authorList>
            <person name="MacLean D."/>
        </authorList>
    </citation>
    <scope>NUCLEOTIDE SEQUENCE</scope>
</reference>
<dbReference type="InterPro" id="IPR056517">
    <property type="entry name" value="INTS7_HB"/>
</dbReference>
<proteinExistence type="predicted"/>
<sequence length="949" mass="109357">MEEVSLHRSSYRALHSETSFFINREKKSQLLDYKCIQDPHTNSASSDWHIRAFLQLEAKLKPSFQQNRAEKCNEGLIVEQILYYRRLFTIEALCSPDFLSIAFTRLAEYFLLRLLNLCSDSNCRQMQIFSDVLAVVMPHSRDLQDWLFDCFSSASHVSKLARHLVTESREKMELIWKSLEAEFLNQTNELDGINVLESMRLIIQSCVAPLNVSFTKTFLKYMQELAKYDARRRIQYAVISNVCAFLDSQIQIDEDVYQMCVDLTQSLFDASARFHFSASYLLESLVKHDLVLRSIHVRSIMQNLELVVNQNITGPRIFIVYTRIHCNLAIVACEGQNLERCPIDLETKWGFSSLQTLVQLLRFDNFEKSWFHIDLWKNVLERLQEVCQQFLHIVAPHVSTHLLDLLEAIIHETCVPVHHREEVKRAIAVFLSHIACFAKARIQKLARSVLLSEFRMIEKEASFSKNTNRYYLALAVIVFGTIEIFNKDDRVVLAEVIHLVETFGKPLLQYYVMREAAHNGFFGSALSLLPRLLETTEHEQHTGFLMMLEKVCLAESSFTATDPATSSESRTVVGLDTLYVLSHALTYLEGSIDTSQKFVFQRRYISLRLQFLQFVQELQQLIGEVELIARIERYQEFEMVATQFDAVGDDYNMLRLSLLGVSEHDLLMLAAHARCAHLFAVILRTLIAPSNHLELSSFLSPTSAKNGEYSSDIAHLPPLLRFCIVLEKTVNGKIQKLNQSISEEDRVSWIVKFFQHFISTFLHRVPCALPRIFFQTQIPKSRIVQGSGQFLTFAEANTFSSKPRVRSQLGVSLGSAFTCFLHGVLSLGSEYSKKIRQREFQKLEINTIVQMIDKEHLVHEKVYSEIQFIRLDTADGWHSKRDARTVCGASRRNRTTSLYKSFESDIYIEAKHLTVKGTYRISSSFVLIDFNGDAWRVPTQAFSRGFIVY</sequence>
<dbReference type="EMBL" id="FR824093">
    <property type="protein sequence ID" value="CCA18308.1"/>
    <property type="molecule type" value="Genomic_DNA"/>
</dbReference>
<gene>
    <name evidence="2" type="primary">AlNc14C48G3847</name>
    <name evidence="3" type="synonym">AlNc14C50G3943</name>
    <name evidence="2" type="ORF">ALNC14_044510</name>
    <name evidence="3" type="ORF">ALNC14_045620</name>
</gene>
<reference evidence="2" key="1">
    <citation type="journal article" date="2011" name="PLoS Biol.">
        <title>Gene gain and loss during evolution of obligate parasitism in the white rust pathogen of Arabidopsis thaliana.</title>
        <authorList>
            <person name="Kemen E."/>
            <person name="Gardiner A."/>
            <person name="Schultz-Larsen T."/>
            <person name="Kemen A.C."/>
            <person name="Balmuth A.L."/>
            <person name="Robert-Seilaniantz A."/>
            <person name="Bailey K."/>
            <person name="Holub E."/>
            <person name="Studholme D.J."/>
            <person name="Maclean D."/>
            <person name="Jones J.D."/>
        </authorList>
    </citation>
    <scope>NUCLEOTIDE SEQUENCE</scope>
</reference>
<accession>F0WAY6</accession>
<dbReference type="AlphaFoldDB" id="F0WAY6"/>
<evidence type="ECO:0000259" key="1">
    <source>
        <dbReference type="Pfam" id="PF24437"/>
    </source>
</evidence>
<evidence type="ECO:0000313" key="3">
    <source>
        <dbReference type="EMBL" id="CCA18419.1"/>
    </source>
</evidence>
<feature type="domain" description="Integrator complex subunit 7 helical bundle" evidence="1">
    <location>
        <begin position="525"/>
        <end position="620"/>
    </location>
</feature>
<name>F0WAY6_9STRA</name>
<dbReference type="Pfam" id="PF24437">
    <property type="entry name" value="INTS7_HB"/>
    <property type="match status" value="1"/>
</dbReference>
<dbReference type="EMBL" id="FR824095">
    <property type="protein sequence ID" value="CCA18419.1"/>
    <property type="molecule type" value="Genomic_DNA"/>
</dbReference>
<evidence type="ECO:0000313" key="2">
    <source>
        <dbReference type="EMBL" id="CCA18308.1"/>
    </source>
</evidence>
<organism evidence="2">
    <name type="scientific">Albugo laibachii Nc14</name>
    <dbReference type="NCBI Taxonomy" id="890382"/>
    <lineage>
        <taxon>Eukaryota</taxon>
        <taxon>Sar</taxon>
        <taxon>Stramenopiles</taxon>
        <taxon>Oomycota</taxon>
        <taxon>Peronosporomycetes</taxon>
        <taxon>Albuginales</taxon>
        <taxon>Albuginaceae</taxon>
        <taxon>Albugo</taxon>
    </lineage>
</organism>
<protein>
    <submittedName>
        <fullName evidence="2">AlNc14C48G3847 protein</fullName>
    </submittedName>
    <submittedName>
        <fullName evidence="3">AlNc14C50G3943 protein</fullName>
    </submittedName>
</protein>